<gene>
    <name evidence="1" type="ORF">AWT59_0187</name>
</gene>
<evidence type="ECO:0000313" key="1">
    <source>
        <dbReference type="EMBL" id="KXS33629.1"/>
    </source>
</evidence>
<comment type="caution">
    <text evidence="1">The sequence shown here is derived from an EMBL/GenBank/DDBJ whole genome shotgun (WGS) entry which is preliminary data.</text>
</comment>
<evidence type="ECO:0008006" key="3">
    <source>
        <dbReference type="Google" id="ProtNLM"/>
    </source>
</evidence>
<sequence length="227" mass="24622">MLSGCAAIPQHLTEERQNEIRNVAVISLVPENVNFDKIGTISFFNQHTVFDMNGRVASGILSAARARIAKSHPAWAVKSVQYDQAALLAIVESPLGFSATAAKDAFADLARKNNLDAIFVVRAAEDTDNNLREGVNVLFANNPMDASQRLTVRANLNVAITDKQGEVIAEGGVPASLDNVKALDPDAFDLKDKMKNNLRPEVFSKLGVEVVADLTRRINLCFDSLGF</sequence>
<accession>A0A139BXA9</accession>
<name>A0A139BXA9_9PROT</name>
<reference evidence="1 2" key="2">
    <citation type="submission" date="2016-03" db="EMBL/GenBank/DDBJ databases">
        <title>New uncultured bacterium of the family Gallionellaceae from acid mine drainage: description and reconstruction of genome based on metagenomic analysis of microbial community.</title>
        <authorList>
            <person name="Kadnikov V."/>
            <person name="Ivasenko D."/>
            <person name="Beletsky A."/>
            <person name="Mardanov A."/>
            <person name="Danilova E."/>
            <person name="Pimenov N."/>
            <person name="Karnachuk O."/>
            <person name="Ravin N."/>
        </authorList>
    </citation>
    <scope>NUCLEOTIDE SEQUENCE [LARGE SCALE GENOMIC DNA]</scope>
    <source>
        <strain evidence="1">ShG14-8</strain>
    </source>
</reference>
<reference evidence="1 2" key="1">
    <citation type="submission" date="2016-02" db="EMBL/GenBank/DDBJ databases">
        <authorList>
            <person name="Wen L."/>
            <person name="He K."/>
            <person name="Yang H."/>
        </authorList>
    </citation>
    <scope>NUCLEOTIDE SEQUENCE [LARGE SCALE GENOMIC DNA]</scope>
    <source>
        <strain evidence="1">ShG14-8</strain>
    </source>
</reference>
<dbReference type="Proteomes" id="UP000070578">
    <property type="component" value="Unassembled WGS sequence"/>
</dbReference>
<proteinExistence type="predicted"/>
<evidence type="ECO:0000313" key="2">
    <source>
        <dbReference type="Proteomes" id="UP000070578"/>
    </source>
</evidence>
<dbReference type="EMBL" id="LSLI01000003">
    <property type="protein sequence ID" value="KXS33629.1"/>
    <property type="molecule type" value="Genomic_DNA"/>
</dbReference>
<dbReference type="AlphaFoldDB" id="A0A139BXA9"/>
<protein>
    <recommendedName>
        <fullName evidence="3">Lipoprotein</fullName>
    </recommendedName>
</protein>
<organism evidence="1 2">
    <name type="scientific">Candidatus Gallionella acididurans</name>
    <dbReference type="NCBI Taxonomy" id="1796491"/>
    <lineage>
        <taxon>Bacteria</taxon>
        <taxon>Pseudomonadati</taxon>
        <taxon>Pseudomonadota</taxon>
        <taxon>Betaproteobacteria</taxon>
        <taxon>Nitrosomonadales</taxon>
        <taxon>Gallionellaceae</taxon>
        <taxon>Gallionella</taxon>
    </lineage>
</organism>